<dbReference type="Proteomes" id="UP000264179">
    <property type="component" value="Unassembled WGS sequence"/>
</dbReference>
<evidence type="ECO:0000313" key="2">
    <source>
        <dbReference type="Proteomes" id="UP000264179"/>
    </source>
</evidence>
<name>A0A3D5N429_9PROT</name>
<protein>
    <submittedName>
        <fullName evidence="1">Succinylglutamate desuccinylase</fullName>
    </submittedName>
</protein>
<reference evidence="1 2" key="1">
    <citation type="journal article" date="2018" name="Nat. Biotechnol.">
        <title>A standardized bacterial taxonomy based on genome phylogeny substantially revises the tree of life.</title>
        <authorList>
            <person name="Parks D.H."/>
            <person name="Chuvochina M."/>
            <person name="Waite D.W."/>
            <person name="Rinke C."/>
            <person name="Skarshewski A."/>
            <person name="Chaumeil P.A."/>
            <person name="Hugenholtz P."/>
        </authorList>
    </citation>
    <scope>NUCLEOTIDE SEQUENCE [LARGE SCALE GENOMIC DNA]</scope>
    <source>
        <strain evidence="1">UBA9881</strain>
    </source>
</reference>
<gene>
    <name evidence="1" type="ORF">DHR80_02975</name>
</gene>
<feature type="non-terminal residue" evidence="1">
    <location>
        <position position="1"/>
    </location>
</feature>
<evidence type="ECO:0000313" key="1">
    <source>
        <dbReference type="EMBL" id="HCW66175.1"/>
    </source>
</evidence>
<proteinExistence type="predicted"/>
<dbReference type="EMBL" id="DPOP01000027">
    <property type="protein sequence ID" value="HCW66175.1"/>
    <property type="molecule type" value="Genomic_DNA"/>
</dbReference>
<dbReference type="AlphaFoldDB" id="A0A3D5N429"/>
<sequence>TNLPIVNQGDALFHIASIKRPSELQERMDAIETHLQSDPLLDEDEII</sequence>
<comment type="caution">
    <text evidence="1">The sequence shown here is derived from an EMBL/GenBank/DDBJ whole genome shotgun (WGS) entry which is preliminary data.</text>
</comment>
<accession>A0A3D5N429</accession>
<organism evidence="1 2">
    <name type="scientific">Thalassospira lucentensis</name>
    <dbReference type="NCBI Taxonomy" id="168935"/>
    <lineage>
        <taxon>Bacteria</taxon>
        <taxon>Pseudomonadati</taxon>
        <taxon>Pseudomonadota</taxon>
        <taxon>Alphaproteobacteria</taxon>
        <taxon>Rhodospirillales</taxon>
        <taxon>Thalassospiraceae</taxon>
        <taxon>Thalassospira</taxon>
    </lineage>
</organism>